<organism evidence="3">
    <name type="scientific">Culex pipiens</name>
    <name type="common">House mosquito</name>
    <dbReference type="NCBI Taxonomy" id="7175"/>
    <lineage>
        <taxon>Eukaryota</taxon>
        <taxon>Metazoa</taxon>
        <taxon>Ecdysozoa</taxon>
        <taxon>Arthropoda</taxon>
        <taxon>Hexapoda</taxon>
        <taxon>Insecta</taxon>
        <taxon>Pterygota</taxon>
        <taxon>Neoptera</taxon>
        <taxon>Endopterygota</taxon>
        <taxon>Diptera</taxon>
        <taxon>Nematocera</taxon>
        <taxon>Culicoidea</taxon>
        <taxon>Culicidae</taxon>
        <taxon>Culicinae</taxon>
        <taxon>Culicini</taxon>
        <taxon>Culex</taxon>
        <taxon>Culex</taxon>
    </lineage>
</organism>
<feature type="region of interest" description="Disordered" evidence="1">
    <location>
        <begin position="20"/>
        <end position="52"/>
    </location>
</feature>
<feature type="chain" id="PRO_5036260851" evidence="2">
    <location>
        <begin position="17"/>
        <end position="100"/>
    </location>
</feature>
<dbReference type="EMBL" id="HBUE01307389">
    <property type="protein sequence ID" value="CAG6581721.1"/>
    <property type="molecule type" value="Transcribed_RNA"/>
</dbReference>
<dbReference type="EMBL" id="HBUE01201224">
    <property type="protein sequence ID" value="CAG6529923.1"/>
    <property type="molecule type" value="Transcribed_RNA"/>
</dbReference>
<feature type="signal peptide" evidence="2">
    <location>
        <begin position="1"/>
        <end position="16"/>
    </location>
</feature>
<evidence type="ECO:0000313" key="3">
    <source>
        <dbReference type="EMBL" id="CAG6529923.1"/>
    </source>
</evidence>
<dbReference type="AlphaFoldDB" id="A0A8D8H831"/>
<accession>A0A8D8H831</accession>
<sequence>MLWCWPVLILQHSASADLSQKLPTERSSSAGESSPVASQAESSPEHWPTPSRFACTCRSAPDAGELRLERHLPRSNAPRHEQQIFDGCCIVVLQLTIVPG</sequence>
<evidence type="ECO:0000256" key="2">
    <source>
        <dbReference type="SAM" id="SignalP"/>
    </source>
</evidence>
<evidence type="ECO:0000256" key="1">
    <source>
        <dbReference type="SAM" id="MobiDB-lite"/>
    </source>
</evidence>
<proteinExistence type="predicted"/>
<feature type="compositionally biased region" description="Low complexity" evidence="1">
    <location>
        <begin position="27"/>
        <end position="38"/>
    </location>
</feature>
<protein>
    <submittedName>
        <fullName evidence="3">(northern house mosquito) hypothetical protein</fullName>
    </submittedName>
</protein>
<name>A0A8D8H831_CULPI</name>
<keyword evidence="2" id="KW-0732">Signal</keyword>
<reference evidence="3" key="1">
    <citation type="submission" date="2021-05" db="EMBL/GenBank/DDBJ databases">
        <authorList>
            <person name="Alioto T."/>
            <person name="Alioto T."/>
            <person name="Gomez Garrido J."/>
        </authorList>
    </citation>
    <scope>NUCLEOTIDE SEQUENCE</scope>
</reference>
<dbReference type="EMBL" id="HBUE01046130">
    <property type="protein sequence ID" value="CAG6462757.1"/>
    <property type="molecule type" value="Transcribed_RNA"/>
</dbReference>